<feature type="signal peptide" evidence="1">
    <location>
        <begin position="1"/>
        <end position="20"/>
    </location>
</feature>
<dbReference type="SUPFAM" id="SSF51445">
    <property type="entry name" value="(Trans)glycosidases"/>
    <property type="match status" value="1"/>
</dbReference>
<accession>A0A1Y2IL84</accession>
<keyword evidence="1" id="KW-0732">Signal</keyword>
<name>A0A1Y2IL84_TRAC3</name>
<feature type="chain" id="PRO_5012395408" description="Glycoside hydrolase family 2 protein" evidence="1">
    <location>
        <begin position="21"/>
        <end position="557"/>
    </location>
</feature>
<dbReference type="EMBL" id="KZ084116">
    <property type="protein sequence ID" value="OSD00692.1"/>
    <property type="molecule type" value="Genomic_DNA"/>
</dbReference>
<proteinExistence type="predicted"/>
<evidence type="ECO:0000256" key="1">
    <source>
        <dbReference type="SAM" id="SignalP"/>
    </source>
</evidence>
<dbReference type="STRING" id="1353009.A0A1Y2IL84"/>
<dbReference type="AlphaFoldDB" id="A0A1Y2IL84"/>
<dbReference type="InterPro" id="IPR017853">
    <property type="entry name" value="GH"/>
</dbReference>
<dbReference type="Gene3D" id="3.20.20.80">
    <property type="entry name" value="Glycosidases"/>
    <property type="match status" value="1"/>
</dbReference>
<keyword evidence="3" id="KW-1185">Reference proteome</keyword>
<reference evidence="2 3" key="1">
    <citation type="journal article" date="2015" name="Biotechnol. Biofuels">
        <title>Enhanced degradation of softwood versus hardwood by the white-rot fungus Pycnoporus coccineus.</title>
        <authorList>
            <person name="Couturier M."/>
            <person name="Navarro D."/>
            <person name="Chevret D."/>
            <person name="Henrissat B."/>
            <person name="Piumi F."/>
            <person name="Ruiz-Duenas F.J."/>
            <person name="Martinez A.T."/>
            <person name="Grigoriev I.V."/>
            <person name="Riley R."/>
            <person name="Lipzen A."/>
            <person name="Berrin J.G."/>
            <person name="Master E.R."/>
            <person name="Rosso M.N."/>
        </authorList>
    </citation>
    <scope>NUCLEOTIDE SEQUENCE [LARGE SCALE GENOMIC DNA]</scope>
    <source>
        <strain evidence="2 3">BRFM310</strain>
    </source>
</reference>
<gene>
    <name evidence="2" type="ORF">PYCCODRAFT_1437014</name>
</gene>
<evidence type="ECO:0000313" key="2">
    <source>
        <dbReference type="EMBL" id="OSD00692.1"/>
    </source>
</evidence>
<dbReference type="Proteomes" id="UP000193067">
    <property type="component" value="Unassembled WGS sequence"/>
</dbReference>
<evidence type="ECO:0000313" key="3">
    <source>
        <dbReference type="Proteomes" id="UP000193067"/>
    </source>
</evidence>
<dbReference type="OrthoDB" id="2338662at2759"/>
<organism evidence="2 3">
    <name type="scientific">Trametes coccinea (strain BRFM310)</name>
    <name type="common">Pycnoporus coccineus</name>
    <dbReference type="NCBI Taxonomy" id="1353009"/>
    <lineage>
        <taxon>Eukaryota</taxon>
        <taxon>Fungi</taxon>
        <taxon>Dikarya</taxon>
        <taxon>Basidiomycota</taxon>
        <taxon>Agaricomycotina</taxon>
        <taxon>Agaricomycetes</taxon>
        <taxon>Polyporales</taxon>
        <taxon>Polyporaceae</taxon>
        <taxon>Trametes</taxon>
    </lineage>
</organism>
<protein>
    <recommendedName>
        <fullName evidence="4">Glycoside hydrolase family 2 protein</fullName>
    </recommendedName>
</protein>
<evidence type="ECO:0008006" key="4">
    <source>
        <dbReference type="Google" id="ProtNLM"/>
    </source>
</evidence>
<sequence length="557" mass="59712">MTRFAAAAFALSALLQGTAAQTWCGKNYMASSPVVPPGGQFPIPATSSKPLLALRCAPVIKPYLPEDVSAPAGFIIDAPITNLQVENAVPIDLPAHGLLGELAVTIKVNGHTLAEGPIALNASKAELPFSLKSLKPQSNAYDVECSATYSAPGSKSKPQTFSAQTTLSYLPTPPDGRSVTKMDLRTGALMAKPATGKGGAYETVFPVGFYTDFGGYLATNLSVIDEIKAQGFTVIHPIPTFDNLTALAEVVQRMEEVGIYLMYDMRWTYMNSTAVTQEVNRIKNSPALLLWYTGDEPDGTSDPLNATSIAYDLINSLDGYHPVSLVLNCENYYWTQYTAGTDIVMQDAYMIGLNATWSVEWNTSCTPDYGDCGCDNCKGEFEDISTRMDEFAERRFVDGWELSKAMWTVPQGFGGSEYWSRVPTGKEFVVQSVLAINHGALGVVSWSAPTTDDITASAAALSRSLVTMKDFILNPSAKFEHASVNRVDVGLWTVGGRTLVLATNLNYAEAHFDLSSVGGGLALKALIPRQVLDSGAKLSGHVITLESVGTGGFILGL</sequence>